<dbReference type="PANTHER" id="PTHR36924:SF1">
    <property type="entry name" value="ANTITOXIN HIGA-1"/>
    <property type="match status" value="1"/>
</dbReference>
<comment type="caution">
    <text evidence="3">The sequence shown here is derived from an EMBL/GenBank/DDBJ whole genome shotgun (WGS) entry which is preliminary data.</text>
</comment>
<organism evidence="3 4">
    <name type="scientific">Microcystis flos-aquae TF09</name>
    <dbReference type="NCBI Taxonomy" id="2060473"/>
    <lineage>
        <taxon>Bacteria</taxon>
        <taxon>Bacillati</taxon>
        <taxon>Cyanobacteriota</taxon>
        <taxon>Cyanophyceae</taxon>
        <taxon>Oscillatoriophycideae</taxon>
        <taxon>Chroococcales</taxon>
        <taxon>Microcystaceae</taxon>
        <taxon>Microcystis</taxon>
    </lineage>
</organism>
<evidence type="ECO:0000256" key="1">
    <source>
        <dbReference type="ARBA" id="ARBA00023125"/>
    </source>
</evidence>
<reference evidence="3 4" key="1">
    <citation type="submission" date="2017-10" db="EMBL/GenBank/DDBJ databases">
        <title>A large-scale comparative metagenomic study reveals the eutrophication-driven functional interactions in six Microcystis-epibionts communities.</title>
        <authorList>
            <person name="Li Q."/>
            <person name="Lin F."/>
        </authorList>
    </citation>
    <scope>NUCLEOTIDE SEQUENCE [LARGE SCALE GENOMIC DNA]</scope>
    <source>
        <strain evidence="3">TF09</strain>
    </source>
</reference>
<name>A0A3E0LAK1_9CHRO</name>
<dbReference type="Proteomes" id="UP000256873">
    <property type="component" value="Unassembled WGS sequence"/>
</dbReference>
<dbReference type="InterPro" id="IPR013430">
    <property type="entry name" value="Toxin_antidote_HigA"/>
</dbReference>
<dbReference type="SMART" id="SM00530">
    <property type="entry name" value="HTH_XRE"/>
    <property type="match status" value="1"/>
</dbReference>
<dbReference type="Pfam" id="PF01381">
    <property type="entry name" value="HTH_3"/>
    <property type="match status" value="1"/>
</dbReference>
<dbReference type="InterPro" id="IPR010982">
    <property type="entry name" value="Lambda_DNA-bd_dom_sf"/>
</dbReference>
<dbReference type="AlphaFoldDB" id="A0A3E0LAK1"/>
<dbReference type="Gene3D" id="1.10.260.40">
    <property type="entry name" value="lambda repressor-like DNA-binding domains"/>
    <property type="match status" value="1"/>
</dbReference>
<dbReference type="InterPro" id="IPR001387">
    <property type="entry name" value="Cro/C1-type_HTH"/>
</dbReference>
<dbReference type="PANTHER" id="PTHR36924">
    <property type="entry name" value="ANTITOXIN HIGA-1"/>
    <property type="match status" value="1"/>
</dbReference>
<feature type="domain" description="HTH cro/C1-type" evidence="2">
    <location>
        <begin position="17"/>
        <end position="72"/>
    </location>
</feature>
<protein>
    <submittedName>
        <fullName evidence="3">Addiction module antidote protein, HigA family</fullName>
    </submittedName>
</protein>
<accession>A0A3E0LAK1</accession>
<evidence type="ECO:0000313" key="4">
    <source>
        <dbReference type="Proteomes" id="UP000256873"/>
    </source>
</evidence>
<dbReference type="PROSITE" id="PS50943">
    <property type="entry name" value="HTH_CROC1"/>
    <property type="match status" value="1"/>
</dbReference>
<dbReference type="GO" id="GO:0003677">
    <property type="term" value="F:DNA binding"/>
    <property type="evidence" value="ECO:0007669"/>
    <property type="project" value="UniProtKB-KW"/>
</dbReference>
<evidence type="ECO:0000259" key="2">
    <source>
        <dbReference type="PROSITE" id="PS50943"/>
    </source>
</evidence>
<dbReference type="EMBL" id="QQWC01000001">
    <property type="protein sequence ID" value="REJ44539.1"/>
    <property type="molecule type" value="Genomic_DNA"/>
</dbReference>
<dbReference type="NCBIfam" id="TIGR02607">
    <property type="entry name" value="antidote_HigA"/>
    <property type="match status" value="1"/>
</dbReference>
<sequence length="109" mass="12401">MVRIPTHRRPTHPGQMLKEEFLQPMGITQRQLADAIGVPYRQINEIVNGRRGITPSTALRLAKYLQVSPDFWLNLQIRLDLFDIKQKEGEQIEKILPSPITVITSKGGS</sequence>
<evidence type="ECO:0000313" key="3">
    <source>
        <dbReference type="EMBL" id="REJ44539.1"/>
    </source>
</evidence>
<dbReference type="CDD" id="cd00093">
    <property type="entry name" value="HTH_XRE"/>
    <property type="match status" value="1"/>
</dbReference>
<proteinExistence type="predicted"/>
<gene>
    <name evidence="3" type="primary">higA</name>
    <name evidence="3" type="ORF">DWQ54_03220</name>
</gene>
<keyword evidence="1" id="KW-0238">DNA-binding</keyword>
<dbReference type="SUPFAM" id="SSF47413">
    <property type="entry name" value="lambda repressor-like DNA-binding domains"/>
    <property type="match status" value="1"/>
</dbReference>